<dbReference type="SMART" id="SM00382">
    <property type="entry name" value="AAA"/>
    <property type="match status" value="1"/>
</dbReference>
<proteinExistence type="inferred from homology"/>
<feature type="region of interest" description="Disordered" evidence="6">
    <location>
        <begin position="272"/>
        <end position="321"/>
    </location>
</feature>
<dbReference type="SUPFAM" id="SSF52540">
    <property type="entry name" value="P-loop containing nucleoside triphosphate hydrolases"/>
    <property type="match status" value="1"/>
</dbReference>
<dbReference type="RefSeq" id="WP_089000713.1">
    <property type="nucleotide sequence ID" value="NZ_LT607733.1"/>
</dbReference>
<dbReference type="PANTHER" id="PTHR35807:SF1">
    <property type="entry name" value="TRANSCRIPTIONAL REGULATOR REDD"/>
    <property type="match status" value="1"/>
</dbReference>
<dbReference type="SMART" id="SM01043">
    <property type="entry name" value="BTAD"/>
    <property type="match status" value="1"/>
</dbReference>
<dbReference type="EMBL" id="LT607733">
    <property type="protein sequence ID" value="SCG16887.1"/>
    <property type="molecule type" value="Genomic_DNA"/>
</dbReference>
<feature type="compositionally biased region" description="Basic and acidic residues" evidence="6">
    <location>
        <begin position="430"/>
        <end position="446"/>
    </location>
</feature>
<accession>A0A1C5GAX1</accession>
<evidence type="ECO:0000259" key="7">
    <source>
        <dbReference type="PROSITE" id="PS51755"/>
    </source>
</evidence>
<sequence>MTRQPAADAVAFGVLGPVRAVRDAGPVALKGPRHRAVLARLLVARGRVVPVERLVGDLWETPSDGAVGAIRTFVADLRRALEPGRAARQPARLLVTAPPGYALRAAPDTVDAWRFEAAAGEAGELLTAGDAVPALRRLDEALGLWRGPAYAEFADQLWARAEIDRLDELRMLVLERRAEALLALDRAAEAAAGLRAHTASHPLREDAWRLLATALYRSGRQGEALAVLRQTRDTLVTELGVDPGPRLRRLEADILAQAPELIPPFVTTPVTGGGVTTPGTAAGAAPPGTAAGAAPPGTAAGAAPPAPAGAAVPPGERPFVGRNGELTALRQAAAHVAGHRSPALALVSGEPGAGKTALADALARDLAAAGWTTAWGRSPEYEGAPVAWPWARITAALTASAPGAAQPGPAAAGPWADAAGRAAGPWADAAGREADPEVDAAGREVNETGPETDGVDPAVARFRLRRAAASLVSAAAGRGPVLLVVDDLHRADADTLDLLTALVGEPEPVTGPVLIVGTYRTAEITPELTAALARFARVEPVRVHLGGLAEPATGDLARAVARQELDPSVVRLIHRRSGGNPFFVRELARLLATGGGAALHEVPTGVRDVIRHRLTRLPDEARTLLRQAAVLGRDVDPDLLAALAGDSPSVLDGLDLALAAGFLTGHGADGRLRFTHILVRDTLYGDLSAPRRARWHAAAGEAIERLDPHDVTALAHHFALAATRVTAPRAARYARAAAERAERRFQPHEAARLWRQALSAHDRAGDGDVRGRLDAVMGLGRALAVTGHLDEARRLRSTALATAVELDDATLTGDVLAAFDVPAVWTRNDDEHLSREVARAAERALAALGDGDPQRRSRLLSTLALELRGTTTDRGHRAACEAEAVARRLSHPALLAHALNARFLHTFGRAGLAGERARIGTELVELAGRHGLVSFEVLGHLVLLQARCALADLGAADAHARAAERLAQRYDLPLVGVFTSWYAALRLAIAGQPDEAEAAYRAAQARLTGSGMPGMEQGLLALALLCLRPTAPQPEGTAGGAADFGPYEPWARPLVLLAAGRRGEAAAALRAVPDSPHDLLREARLCLAARAALALDDHATMRQAYAALVPAADELAGAGSGVLTLGPVARHLADLAAALGRADEAAAHRRTARAVAARAAR</sequence>
<dbReference type="InterPro" id="IPR005158">
    <property type="entry name" value="BTAD"/>
</dbReference>
<dbReference type="PANTHER" id="PTHR35807">
    <property type="entry name" value="TRANSCRIPTIONAL REGULATOR REDD-RELATED"/>
    <property type="match status" value="1"/>
</dbReference>
<keyword evidence="4" id="KW-0804">Transcription</keyword>
<dbReference type="SMART" id="SM00862">
    <property type="entry name" value="Trans_reg_C"/>
    <property type="match status" value="1"/>
</dbReference>
<dbReference type="GeneID" id="95802940"/>
<dbReference type="PROSITE" id="PS51755">
    <property type="entry name" value="OMPR_PHOB"/>
    <property type="match status" value="1"/>
</dbReference>
<dbReference type="GO" id="GO:0006355">
    <property type="term" value="P:regulation of DNA-templated transcription"/>
    <property type="evidence" value="ECO:0007669"/>
    <property type="project" value="InterPro"/>
</dbReference>
<comment type="similarity">
    <text evidence="1">Belongs to the AfsR/DnrI/RedD regulatory family.</text>
</comment>
<dbReference type="GO" id="GO:0003677">
    <property type="term" value="F:DNA binding"/>
    <property type="evidence" value="ECO:0007669"/>
    <property type="project" value="UniProtKB-UniRule"/>
</dbReference>
<keyword evidence="2" id="KW-0805">Transcription regulation</keyword>
<dbReference type="Gene3D" id="3.40.50.300">
    <property type="entry name" value="P-loop containing nucleotide triphosphate hydrolases"/>
    <property type="match status" value="1"/>
</dbReference>
<dbReference type="InterPro" id="IPR041664">
    <property type="entry name" value="AAA_16"/>
</dbReference>
<keyword evidence="3 5" id="KW-0238">DNA-binding</keyword>
<dbReference type="InterPro" id="IPR027417">
    <property type="entry name" value="P-loop_NTPase"/>
</dbReference>
<organism evidence="8 9">
    <name type="scientific">Micromonospora echinofusca</name>
    <dbReference type="NCBI Taxonomy" id="47858"/>
    <lineage>
        <taxon>Bacteria</taxon>
        <taxon>Bacillati</taxon>
        <taxon>Actinomycetota</taxon>
        <taxon>Actinomycetes</taxon>
        <taxon>Micromonosporales</taxon>
        <taxon>Micromonosporaceae</taxon>
        <taxon>Micromonospora</taxon>
    </lineage>
</organism>
<feature type="compositionally biased region" description="Low complexity" evidence="6">
    <location>
        <begin position="277"/>
        <end position="314"/>
    </location>
</feature>
<dbReference type="InterPro" id="IPR051677">
    <property type="entry name" value="AfsR-DnrI-RedD_regulator"/>
</dbReference>
<dbReference type="AlphaFoldDB" id="A0A1C5GAX1"/>
<feature type="region of interest" description="Disordered" evidence="6">
    <location>
        <begin position="423"/>
        <end position="454"/>
    </location>
</feature>
<feature type="domain" description="OmpR/PhoB-type" evidence="7">
    <location>
        <begin position="1"/>
        <end position="105"/>
    </location>
</feature>
<dbReference type="CDD" id="cd15831">
    <property type="entry name" value="BTAD"/>
    <property type="match status" value="1"/>
</dbReference>
<dbReference type="Gene3D" id="1.10.10.10">
    <property type="entry name" value="Winged helix-like DNA-binding domain superfamily/Winged helix DNA-binding domain"/>
    <property type="match status" value="1"/>
</dbReference>
<evidence type="ECO:0000256" key="3">
    <source>
        <dbReference type="ARBA" id="ARBA00023125"/>
    </source>
</evidence>
<dbReference type="Pfam" id="PF00486">
    <property type="entry name" value="Trans_reg_C"/>
    <property type="match status" value="1"/>
</dbReference>
<feature type="DNA-binding region" description="OmpR/PhoB-type" evidence="5">
    <location>
        <begin position="1"/>
        <end position="105"/>
    </location>
</feature>
<name>A0A1C5GAX1_MICEH</name>
<dbReference type="SUPFAM" id="SSF48452">
    <property type="entry name" value="TPR-like"/>
    <property type="match status" value="1"/>
</dbReference>
<dbReference type="Pfam" id="PF13191">
    <property type="entry name" value="AAA_16"/>
    <property type="match status" value="1"/>
</dbReference>
<dbReference type="Proteomes" id="UP000198251">
    <property type="component" value="Chromosome I"/>
</dbReference>
<evidence type="ECO:0000256" key="4">
    <source>
        <dbReference type="ARBA" id="ARBA00023163"/>
    </source>
</evidence>
<dbReference type="InterPro" id="IPR001867">
    <property type="entry name" value="OmpR/PhoB-type_DNA-bd"/>
</dbReference>
<evidence type="ECO:0000256" key="5">
    <source>
        <dbReference type="PROSITE-ProRule" id="PRU01091"/>
    </source>
</evidence>
<dbReference type="SUPFAM" id="SSF46894">
    <property type="entry name" value="C-terminal effector domain of the bipartite response regulators"/>
    <property type="match status" value="1"/>
</dbReference>
<protein>
    <submittedName>
        <fullName evidence="8">DNA-binding transcriptional activator of the SARP family</fullName>
    </submittedName>
</protein>
<reference evidence="8 9" key="1">
    <citation type="submission" date="2016-06" db="EMBL/GenBank/DDBJ databases">
        <authorList>
            <person name="Kjaerup R.B."/>
            <person name="Dalgaard T.S."/>
            <person name="Juul-Madsen H.R."/>
        </authorList>
    </citation>
    <scope>NUCLEOTIDE SEQUENCE [LARGE SCALE GENOMIC DNA]</scope>
    <source>
        <strain evidence="8 9">DSM 43913</strain>
    </source>
</reference>
<dbReference type="InterPro" id="IPR003593">
    <property type="entry name" value="AAA+_ATPase"/>
</dbReference>
<dbReference type="Pfam" id="PF03704">
    <property type="entry name" value="BTAD"/>
    <property type="match status" value="1"/>
</dbReference>
<dbReference type="Gene3D" id="1.25.40.10">
    <property type="entry name" value="Tetratricopeptide repeat domain"/>
    <property type="match status" value="1"/>
</dbReference>
<dbReference type="InterPro" id="IPR011990">
    <property type="entry name" value="TPR-like_helical_dom_sf"/>
</dbReference>
<evidence type="ECO:0000256" key="1">
    <source>
        <dbReference type="ARBA" id="ARBA00005820"/>
    </source>
</evidence>
<dbReference type="GO" id="GO:0000160">
    <property type="term" value="P:phosphorelay signal transduction system"/>
    <property type="evidence" value="ECO:0007669"/>
    <property type="project" value="InterPro"/>
</dbReference>
<dbReference type="InterPro" id="IPR036388">
    <property type="entry name" value="WH-like_DNA-bd_sf"/>
</dbReference>
<evidence type="ECO:0000256" key="6">
    <source>
        <dbReference type="SAM" id="MobiDB-lite"/>
    </source>
</evidence>
<evidence type="ECO:0000313" key="8">
    <source>
        <dbReference type="EMBL" id="SCG16887.1"/>
    </source>
</evidence>
<keyword evidence="9" id="KW-1185">Reference proteome</keyword>
<evidence type="ECO:0000313" key="9">
    <source>
        <dbReference type="Proteomes" id="UP000198251"/>
    </source>
</evidence>
<dbReference type="InterPro" id="IPR016032">
    <property type="entry name" value="Sig_transdc_resp-reg_C-effctor"/>
</dbReference>
<evidence type="ECO:0000256" key="2">
    <source>
        <dbReference type="ARBA" id="ARBA00023015"/>
    </source>
</evidence>
<gene>
    <name evidence="8" type="ORF">GA0070610_3162</name>
</gene>